<reference evidence="11 12" key="1">
    <citation type="submission" date="2020-11" db="EMBL/GenBank/DDBJ databases">
        <title>Amino acid is mineralized and recycled by bacteria in oceanic microbiome.</title>
        <authorList>
            <person name="Zheng L.Y."/>
        </authorList>
    </citation>
    <scope>NUCLEOTIDE SEQUENCE [LARGE SCALE GENOMIC DNA]</scope>
    <source>
        <strain evidence="11 12">A32-1</strain>
    </source>
</reference>
<evidence type="ECO:0000313" key="12">
    <source>
        <dbReference type="Proteomes" id="UP000594480"/>
    </source>
</evidence>
<protein>
    <recommendedName>
        <fullName evidence="10">Fluoride-specific ion channel FluC</fullName>
    </recommendedName>
</protein>
<keyword evidence="10" id="KW-0479">Metal-binding</keyword>
<dbReference type="Proteomes" id="UP000594480">
    <property type="component" value="Chromosome"/>
</dbReference>
<dbReference type="GO" id="GO:0005886">
    <property type="term" value="C:plasma membrane"/>
    <property type="evidence" value="ECO:0007669"/>
    <property type="project" value="UniProtKB-SubCell"/>
</dbReference>
<dbReference type="GO" id="GO:0140114">
    <property type="term" value="P:cellular detoxification of fluoride"/>
    <property type="evidence" value="ECO:0007669"/>
    <property type="project" value="UniProtKB-UniRule"/>
</dbReference>
<evidence type="ECO:0000256" key="7">
    <source>
        <dbReference type="ARBA" id="ARBA00035120"/>
    </source>
</evidence>
<evidence type="ECO:0000256" key="10">
    <source>
        <dbReference type="HAMAP-Rule" id="MF_00454"/>
    </source>
</evidence>
<keyword evidence="3 10" id="KW-0812">Transmembrane</keyword>
<dbReference type="KEGG" id="msf:IT882_00735"/>
<evidence type="ECO:0000256" key="1">
    <source>
        <dbReference type="ARBA" id="ARBA00004651"/>
    </source>
</evidence>
<dbReference type="RefSeq" id="WP_195692755.1">
    <property type="nucleotide sequence ID" value="NZ_CP064760.1"/>
</dbReference>
<keyword evidence="10" id="KW-0813">Transport</keyword>
<proteinExistence type="inferred from homology"/>
<evidence type="ECO:0000313" key="11">
    <source>
        <dbReference type="EMBL" id="QPE04728.1"/>
    </source>
</evidence>
<comment type="activity regulation">
    <text evidence="10">Na(+) is not transported, but it plays an essential structural role and its presence is essential for fluoride channel function.</text>
</comment>
<comment type="similarity">
    <text evidence="7 10">Belongs to the fluoride channel Fluc/FEX (TC 1.A.43) family.</text>
</comment>
<comment type="subcellular location">
    <subcellularLocation>
        <location evidence="1 10">Cell membrane</location>
        <topology evidence="1 10">Multi-pass membrane protein</topology>
    </subcellularLocation>
</comment>
<feature type="binding site" evidence="10">
    <location>
        <position position="70"/>
    </location>
    <ligand>
        <name>Na(+)</name>
        <dbReference type="ChEBI" id="CHEBI:29101"/>
        <note>structural</note>
    </ligand>
</feature>
<feature type="transmembrane region" description="Helical" evidence="10">
    <location>
        <begin position="62"/>
        <end position="86"/>
    </location>
</feature>
<comment type="catalytic activity">
    <reaction evidence="8">
        <text>fluoride(in) = fluoride(out)</text>
        <dbReference type="Rhea" id="RHEA:76159"/>
        <dbReference type="ChEBI" id="CHEBI:17051"/>
    </reaction>
    <physiologicalReaction direction="left-to-right" evidence="8">
        <dbReference type="Rhea" id="RHEA:76160"/>
    </physiologicalReaction>
</comment>
<evidence type="ECO:0000256" key="2">
    <source>
        <dbReference type="ARBA" id="ARBA00022475"/>
    </source>
</evidence>
<dbReference type="EMBL" id="CP064760">
    <property type="protein sequence ID" value="QPE04728.1"/>
    <property type="molecule type" value="Genomic_DNA"/>
</dbReference>
<keyword evidence="5 10" id="KW-0472">Membrane</keyword>
<keyword evidence="6 10" id="KW-0407">Ion channel</keyword>
<dbReference type="AlphaFoldDB" id="A0A7S8MXX0"/>
<dbReference type="GO" id="GO:0046872">
    <property type="term" value="F:metal ion binding"/>
    <property type="evidence" value="ECO:0007669"/>
    <property type="project" value="UniProtKB-KW"/>
</dbReference>
<evidence type="ECO:0000256" key="5">
    <source>
        <dbReference type="ARBA" id="ARBA00023136"/>
    </source>
</evidence>
<evidence type="ECO:0000256" key="6">
    <source>
        <dbReference type="ARBA" id="ARBA00023303"/>
    </source>
</evidence>
<feature type="binding site" evidence="10">
    <location>
        <position position="73"/>
    </location>
    <ligand>
        <name>Na(+)</name>
        <dbReference type="ChEBI" id="CHEBI:29101"/>
        <note>structural</note>
    </ligand>
</feature>
<keyword evidence="12" id="KW-1185">Reference proteome</keyword>
<name>A0A7S8MXX0_9MICO</name>
<dbReference type="GO" id="GO:0062054">
    <property type="term" value="F:fluoride channel activity"/>
    <property type="evidence" value="ECO:0007669"/>
    <property type="project" value="UniProtKB-UniRule"/>
</dbReference>
<organism evidence="11 12">
    <name type="scientific">Microbacterium schleiferi</name>
    <dbReference type="NCBI Taxonomy" id="69362"/>
    <lineage>
        <taxon>Bacteria</taxon>
        <taxon>Bacillati</taxon>
        <taxon>Actinomycetota</taxon>
        <taxon>Actinomycetes</taxon>
        <taxon>Micrococcales</taxon>
        <taxon>Microbacteriaceae</taxon>
        <taxon>Microbacterium</taxon>
    </lineage>
</organism>
<gene>
    <name evidence="10" type="primary">fluC</name>
    <name evidence="10" type="synonym">crcB</name>
    <name evidence="11" type="ORF">IT882_00735</name>
</gene>
<feature type="transmembrane region" description="Helical" evidence="10">
    <location>
        <begin position="98"/>
        <end position="122"/>
    </location>
</feature>
<feature type="transmembrane region" description="Helical" evidence="10">
    <location>
        <begin position="36"/>
        <end position="55"/>
    </location>
</feature>
<dbReference type="Pfam" id="PF02537">
    <property type="entry name" value="CRCB"/>
    <property type="match status" value="1"/>
</dbReference>
<evidence type="ECO:0000256" key="8">
    <source>
        <dbReference type="ARBA" id="ARBA00035585"/>
    </source>
</evidence>
<dbReference type="InterPro" id="IPR003691">
    <property type="entry name" value="FluC"/>
</dbReference>
<evidence type="ECO:0000256" key="9">
    <source>
        <dbReference type="ARBA" id="ARBA00049940"/>
    </source>
</evidence>
<keyword evidence="2 10" id="KW-1003">Cell membrane</keyword>
<keyword evidence="10" id="KW-0406">Ion transport</keyword>
<keyword evidence="10" id="KW-0915">Sodium</keyword>
<comment type="function">
    <text evidence="9 10">Fluoride-specific ion channel. Important for reducing fluoride concentration in the cell, thus reducing its toxicity.</text>
</comment>
<accession>A0A7S8MXX0</accession>
<dbReference type="HAMAP" id="MF_00454">
    <property type="entry name" value="FluC"/>
    <property type="match status" value="1"/>
</dbReference>
<keyword evidence="4 10" id="KW-1133">Transmembrane helix</keyword>
<sequence length="124" mass="12291">MSPLLLALGALAGGVGAALRYSADVAISRWWRPPWGVFVVNILGSFALGILTGSAAGADLQLVLGGGLLGGFTTFSAVSVTTILLAEEKRGRMAILNAAGTLLLALAAAAVGLMLGSALTAVPS</sequence>
<evidence type="ECO:0000256" key="4">
    <source>
        <dbReference type="ARBA" id="ARBA00022989"/>
    </source>
</evidence>
<evidence type="ECO:0000256" key="3">
    <source>
        <dbReference type="ARBA" id="ARBA00022692"/>
    </source>
</evidence>